<comment type="caution">
    <text evidence="2">The sequence shown here is derived from an EMBL/GenBank/DDBJ whole genome shotgun (WGS) entry which is preliminary data.</text>
</comment>
<dbReference type="Gene3D" id="3.30.200.20">
    <property type="entry name" value="Phosphorylase Kinase, domain 1"/>
    <property type="match status" value="1"/>
</dbReference>
<dbReference type="SUPFAM" id="SSF56112">
    <property type="entry name" value="Protein kinase-like (PK-like)"/>
    <property type="match status" value="1"/>
</dbReference>
<dbReference type="AlphaFoldDB" id="A0A835Q1H2"/>
<protein>
    <recommendedName>
        <fullName evidence="4">Protein kinase domain-containing protein</fullName>
    </recommendedName>
</protein>
<reference evidence="2 3" key="1">
    <citation type="journal article" date="2020" name="Nat. Food">
        <title>A phased Vanilla planifolia genome enables genetic improvement of flavour and production.</title>
        <authorList>
            <person name="Hasing T."/>
            <person name="Tang H."/>
            <person name="Brym M."/>
            <person name="Khazi F."/>
            <person name="Huang T."/>
            <person name="Chambers A.H."/>
        </authorList>
    </citation>
    <scope>NUCLEOTIDE SEQUENCE [LARGE SCALE GENOMIC DNA]</scope>
    <source>
        <tissue evidence="2">Leaf</tissue>
    </source>
</reference>
<evidence type="ECO:0000313" key="3">
    <source>
        <dbReference type="Proteomes" id="UP000639772"/>
    </source>
</evidence>
<dbReference type="Proteomes" id="UP000639772">
    <property type="component" value="Chromosome 11"/>
</dbReference>
<dbReference type="InterPro" id="IPR017441">
    <property type="entry name" value="Protein_kinase_ATP_BS"/>
</dbReference>
<dbReference type="InterPro" id="IPR011009">
    <property type="entry name" value="Kinase-like_dom_sf"/>
</dbReference>
<keyword evidence="1" id="KW-0547">Nucleotide-binding</keyword>
<evidence type="ECO:0008006" key="4">
    <source>
        <dbReference type="Google" id="ProtNLM"/>
    </source>
</evidence>
<sequence>MAQFLTVSITLPIGTTAMVYRIRRTSWTGITETVQPFSTKAVVSILFRKGSVEILCAAIFIFQLQSTAHLHNNLYPRTLFHFSNVLETHVLQIIRAHIHMRASCSLEHLFFQDVTTETIFKLLMKSIWEKYGSISGSISLQNVFFDNDSYLEVQLLLCSLSTAYFDTKDILANLDMSRYGYNVIGSGGFGKVYRGMVPDGKMVAIKRSKVGSSQGGLEFKNRD</sequence>
<dbReference type="GO" id="GO:0005524">
    <property type="term" value="F:ATP binding"/>
    <property type="evidence" value="ECO:0007669"/>
    <property type="project" value="UniProtKB-UniRule"/>
</dbReference>
<evidence type="ECO:0000256" key="1">
    <source>
        <dbReference type="PROSITE-ProRule" id="PRU10141"/>
    </source>
</evidence>
<dbReference type="PROSITE" id="PS00107">
    <property type="entry name" value="PROTEIN_KINASE_ATP"/>
    <property type="match status" value="1"/>
</dbReference>
<gene>
    <name evidence="2" type="ORF">HPP92_020867</name>
</gene>
<feature type="binding site" evidence="1">
    <location>
        <position position="206"/>
    </location>
    <ligand>
        <name>ATP</name>
        <dbReference type="ChEBI" id="CHEBI:30616"/>
    </ligand>
</feature>
<accession>A0A835Q1H2</accession>
<dbReference type="EMBL" id="JADCNM010000011">
    <property type="protein sequence ID" value="KAG0462391.1"/>
    <property type="molecule type" value="Genomic_DNA"/>
</dbReference>
<name>A0A835Q1H2_VANPL</name>
<dbReference type="OrthoDB" id="1938319at2759"/>
<evidence type="ECO:0000313" key="2">
    <source>
        <dbReference type="EMBL" id="KAG0462391.1"/>
    </source>
</evidence>
<keyword evidence="1" id="KW-0067">ATP-binding</keyword>
<proteinExistence type="predicted"/>
<organism evidence="2 3">
    <name type="scientific">Vanilla planifolia</name>
    <name type="common">Vanilla</name>
    <dbReference type="NCBI Taxonomy" id="51239"/>
    <lineage>
        <taxon>Eukaryota</taxon>
        <taxon>Viridiplantae</taxon>
        <taxon>Streptophyta</taxon>
        <taxon>Embryophyta</taxon>
        <taxon>Tracheophyta</taxon>
        <taxon>Spermatophyta</taxon>
        <taxon>Magnoliopsida</taxon>
        <taxon>Liliopsida</taxon>
        <taxon>Asparagales</taxon>
        <taxon>Orchidaceae</taxon>
        <taxon>Vanilloideae</taxon>
        <taxon>Vanilleae</taxon>
        <taxon>Vanilla</taxon>
    </lineage>
</organism>